<dbReference type="AlphaFoldDB" id="A0A540WFL9"/>
<dbReference type="InterPro" id="IPR016032">
    <property type="entry name" value="Sig_transdc_resp-reg_C-effctor"/>
</dbReference>
<gene>
    <name evidence="9" type="ORF">E6W39_38725</name>
</gene>
<dbReference type="GO" id="GO:0043531">
    <property type="term" value="F:ADP binding"/>
    <property type="evidence" value="ECO:0007669"/>
    <property type="project" value="InterPro"/>
</dbReference>
<name>A0A540WFL9_9ACTN</name>
<evidence type="ECO:0000256" key="4">
    <source>
        <dbReference type="ARBA" id="ARBA00023125"/>
    </source>
</evidence>
<dbReference type="Pfam" id="PF00486">
    <property type="entry name" value="Trans_reg_C"/>
    <property type="match status" value="1"/>
</dbReference>
<sequence length="994" mass="105276">MLGEQGGVPVVLGSPQQRAVLAVLLLTPGHTASTSDLIDALWPDDPPSHARTTVRTYVWRLRRSLAVGAEPVDQAEGRLSSVPGGYHLDVPTGCVDALRAERLVAEAGGASAGGAPDRARALLGEALALWQGEPLVGIPGPFAARQRSRLGDLRLTLLEERVALDIALGRAALCVSELTALTQEFPLRERFHELLMRALCQAGRQTEALEVFRSARRLLVRELGVEPGRDLAALHGRILDGDPELTGRAPAVRPGSGSGSAAGPGEPEPTPDPERPDALPRPAQLPPDDADFIGREAAVEALCAALTGAAPGRDALRIGAVAGMGGVGKTALAVHVAHRVKEHFPAGQLYADLRGDGGPVTPEAVLTAFLRALGTAPEALPDGLAAKSALFRSLTDGRRLLVVLDNAVDSAQIRPLLPGAAGCAVLVTSRAWLAGLPGARQIGLTVFAPQEAQDLLERMIGAERLAGESAAALDLVTACGFLPLAVRIVAARLAARPSWTVRVMVDRLSDERRRLDELRVGDLAVQATFELGYRQLTPYQVRAFRLVAAVDCKDLGTAAAAALLGLDEHIADELLESLADVAMLESPAAGRYRSHELLRAFARRKSEAGHPAETVAGRTRLLEFQLATACAAFEQVVPGDPIRDALDLRAPGPAFADPEAARGWAARETDSLLSLATQVATAVAGRPPGERQATEELHAAVGLLIALTPFNRGAWQGQWAAARALLHAAERRADRWAEGRARFLCGNAALAAARLDEAEQLTRSAAQACRETGDTVILRQSLNDLGMMAQYRGHYDQAARCYDEAILLARALGHETGESATVFNAAVAWVRSGQPARAVRACLGELDKPRLRTAGAGRAQALYVLGFSLHASQRYDEAAERLTEALALWTGLDQTGWVAATRYRLADTLRALGRAEEALPLARAAVEACQEGRSERESGQALMVLGRVLSALGRRAEALDCVERAHGLFARLGLPEERAAAAQLAAGEPDLSAY</sequence>
<dbReference type="Proteomes" id="UP000319103">
    <property type="component" value="Unassembled WGS sequence"/>
</dbReference>
<dbReference type="InterPro" id="IPR001867">
    <property type="entry name" value="OmpR/PhoB-type_DNA-bd"/>
</dbReference>
<dbReference type="GO" id="GO:0003677">
    <property type="term" value="F:DNA binding"/>
    <property type="evidence" value="ECO:0007669"/>
    <property type="project" value="UniProtKB-UniRule"/>
</dbReference>
<dbReference type="SMART" id="SM00028">
    <property type="entry name" value="TPR"/>
    <property type="match status" value="5"/>
</dbReference>
<feature type="DNA-binding region" description="OmpR/PhoB-type" evidence="6">
    <location>
        <begin position="1"/>
        <end position="90"/>
    </location>
</feature>
<evidence type="ECO:0000313" key="10">
    <source>
        <dbReference type="Proteomes" id="UP000319103"/>
    </source>
</evidence>
<dbReference type="PRINTS" id="PR00364">
    <property type="entry name" value="DISEASERSIST"/>
</dbReference>
<dbReference type="PANTHER" id="PTHR35807:SF1">
    <property type="entry name" value="TRANSCRIPTIONAL REGULATOR REDD"/>
    <property type="match status" value="1"/>
</dbReference>
<dbReference type="InterPro" id="IPR051677">
    <property type="entry name" value="AfsR-DnrI-RedD_regulator"/>
</dbReference>
<comment type="similarity">
    <text evidence="1">Belongs to the AfsR/DnrI/RedD regulatory family.</text>
</comment>
<dbReference type="Pfam" id="PF13424">
    <property type="entry name" value="TPR_12"/>
    <property type="match status" value="1"/>
</dbReference>
<accession>A0A540WFL9</accession>
<evidence type="ECO:0000256" key="7">
    <source>
        <dbReference type="SAM" id="MobiDB-lite"/>
    </source>
</evidence>
<evidence type="ECO:0000256" key="2">
    <source>
        <dbReference type="ARBA" id="ARBA00023012"/>
    </source>
</evidence>
<dbReference type="Gene3D" id="3.40.50.300">
    <property type="entry name" value="P-loop containing nucleotide triphosphate hydrolases"/>
    <property type="match status" value="1"/>
</dbReference>
<evidence type="ECO:0000256" key="6">
    <source>
        <dbReference type="PROSITE-ProRule" id="PRU01091"/>
    </source>
</evidence>
<dbReference type="InterPro" id="IPR019734">
    <property type="entry name" value="TPR_rpt"/>
</dbReference>
<evidence type="ECO:0000256" key="5">
    <source>
        <dbReference type="ARBA" id="ARBA00023163"/>
    </source>
</evidence>
<dbReference type="Pfam" id="PF03704">
    <property type="entry name" value="BTAD"/>
    <property type="match status" value="1"/>
</dbReference>
<dbReference type="InterPro" id="IPR036388">
    <property type="entry name" value="WH-like_DNA-bd_sf"/>
</dbReference>
<dbReference type="SMART" id="SM00862">
    <property type="entry name" value="Trans_reg_C"/>
    <property type="match status" value="1"/>
</dbReference>
<dbReference type="SUPFAM" id="SSF48452">
    <property type="entry name" value="TPR-like"/>
    <property type="match status" value="2"/>
</dbReference>
<dbReference type="CDD" id="cd15831">
    <property type="entry name" value="BTAD"/>
    <property type="match status" value="1"/>
</dbReference>
<dbReference type="Pfam" id="PF00931">
    <property type="entry name" value="NB-ARC"/>
    <property type="match status" value="1"/>
</dbReference>
<dbReference type="InterPro" id="IPR002182">
    <property type="entry name" value="NB-ARC"/>
</dbReference>
<dbReference type="InterPro" id="IPR027417">
    <property type="entry name" value="P-loop_NTPase"/>
</dbReference>
<dbReference type="InterPro" id="IPR005158">
    <property type="entry name" value="BTAD"/>
</dbReference>
<keyword evidence="4 6" id="KW-0238">DNA-binding</keyword>
<dbReference type="InterPro" id="IPR011990">
    <property type="entry name" value="TPR-like_helical_dom_sf"/>
</dbReference>
<keyword evidence="10" id="KW-1185">Reference proteome</keyword>
<dbReference type="PANTHER" id="PTHR35807">
    <property type="entry name" value="TRANSCRIPTIONAL REGULATOR REDD-RELATED"/>
    <property type="match status" value="1"/>
</dbReference>
<dbReference type="Gene3D" id="1.10.10.10">
    <property type="entry name" value="Winged helix-like DNA-binding domain superfamily/Winged helix DNA-binding domain"/>
    <property type="match status" value="1"/>
</dbReference>
<proteinExistence type="inferred from homology"/>
<dbReference type="SUPFAM" id="SSF46894">
    <property type="entry name" value="C-terminal effector domain of the bipartite response regulators"/>
    <property type="match status" value="1"/>
</dbReference>
<feature type="region of interest" description="Disordered" evidence="7">
    <location>
        <begin position="242"/>
        <end position="290"/>
    </location>
</feature>
<organism evidence="9 10">
    <name type="scientific">Kitasatospora acidiphila</name>
    <dbReference type="NCBI Taxonomy" id="2567942"/>
    <lineage>
        <taxon>Bacteria</taxon>
        <taxon>Bacillati</taxon>
        <taxon>Actinomycetota</taxon>
        <taxon>Actinomycetes</taxon>
        <taxon>Kitasatosporales</taxon>
        <taxon>Streptomycetaceae</taxon>
        <taxon>Kitasatospora</taxon>
    </lineage>
</organism>
<evidence type="ECO:0000256" key="1">
    <source>
        <dbReference type="ARBA" id="ARBA00005820"/>
    </source>
</evidence>
<protein>
    <submittedName>
        <fullName evidence="9">Tetratricopeptide repeat protein</fullName>
    </submittedName>
</protein>
<dbReference type="GO" id="GO:0000160">
    <property type="term" value="P:phosphorelay signal transduction system"/>
    <property type="evidence" value="ECO:0007669"/>
    <property type="project" value="UniProtKB-KW"/>
</dbReference>
<dbReference type="Gene3D" id="1.25.40.10">
    <property type="entry name" value="Tetratricopeptide repeat domain"/>
    <property type="match status" value="3"/>
</dbReference>
<reference evidence="9 10" key="1">
    <citation type="submission" date="2019-06" db="EMBL/GenBank/DDBJ databases">
        <title>Description of Kitasatospora acidophila sp. nov. isolated from pine grove soil, and reclassification of Streptomyces novaecaesareae to Kitasatospora novaeceasareae comb. nov.</title>
        <authorList>
            <person name="Kim M.J."/>
        </authorList>
    </citation>
    <scope>NUCLEOTIDE SEQUENCE [LARGE SCALE GENOMIC DNA]</scope>
    <source>
        <strain evidence="9 10">MMS16-CNU292</strain>
    </source>
</reference>
<dbReference type="EMBL" id="VIGB01000003">
    <property type="protein sequence ID" value="TQF07843.1"/>
    <property type="molecule type" value="Genomic_DNA"/>
</dbReference>
<dbReference type="Pfam" id="PF13374">
    <property type="entry name" value="TPR_10"/>
    <property type="match status" value="1"/>
</dbReference>
<evidence type="ECO:0000256" key="3">
    <source>
        <dbReference type="ARBA" id="ARBA00023015"/>
    </source>
</evidence>
<evidence type="ECO:0000313" key="9">
    <source>
        <dbReference type="EMBL" id="TQF07843.1"/>
    </source>
</evidence>
<dbReference type="OrthoDB" id="3860705at2"/>
<keyword evidence="2" id="KW-0902">Two-component regulatory system</keyword>
<comment type="caution">
    <text evidence="9">The sequence shown here is derived from an EMBL/GenBank/DDBJ whole genome shotgun (WGS) entry which is preliminary data.</text>
</comment>
<dbReference type="SMART" id="SM01043">
    <property type="entry name" value="BTAD"/>
    <property type="match status" value="1"/>
</dbReference>
<feature type="domain" description="OmpR/PhoB-type" evidence="8">
    <location>
        <begin position="1"/>
        <end position="90"/>
    </location>
</feature>
<dbReference type="SUPFAM" id="SSF52540">
    <property type="entry name" value="P-loop containing nucleoside triphosphate hydrolases"/>
    <property type="match status" value="1"/>
</dbReference>
<evidence type="ECO:0000259" key="8">
    <source>
        <dbReference type="PROSITE" id="PS51755"/>
    </source>
</evidence>
<dbReference type="PROSITE" id="PS51755">
    <property type="entry name" value="OMPR_PHOB"/>
    <property type="match status" value="1"/>
</dbReference>
<dbReference type="GO" id="GO:0006355">
    <property type="term" value="P:regulation of DNA-templated transcription"/>
    <property type="evidence" value="ECO:0007669"/>
    <property type="project" value="InterPro"/>
</dbReference>
<keyword evidence="5" id="KW-0804">Transcription</keyword>
<keyword evidence="3" id="KW-0805">Transcription regulation</keyword>